<evidence type="ECO:0000313" key="1">
    <source>
        <dbReference type="EMBL" id="KAF2184220.1"/>
    </source>
</evidence>
<keyword evidence="2" id="KW-1185">Reference proteome</keyword>
<dbReference type="EMBL" id="ML994639">
    <property type="protein sequence ID" value="KAF2184220.1"/>
    <property type="molecule type" value="Genomic_DNA"/>
</dbReference>
<sequence length="179" mass="19892">MGKPVAWCYVNDFQKGGPAHAHDLLTLARQDKIYSVQDVDATCCAEIPDKDADPELHDIVVSNMVHGHCSEQYNPDALGRGRVLRVPVRGLRASGIQALQTPRPSGLAKQLLGRSLHPYNVELTGSIKAVMYLYKYVYNGPDKATAEVAVNTDTVNEVLRCQDCRYFSAHVKRKNKLRT</sequence>
<evidence type="ECO:0000313" key="2">
    <source>
        <dbReference type="Proteomes" id="UP000800200"/>
    </source>
</evidence>
<name>A0A6A6E253_9PEZI</name>
<dbReference type="Proteomes" id="UP000800200">
    <property type="component" value="Unassembled WGS sequence"/>
</dbReference>
<dbReference type="AlphaFoldDB" id="A0A6A6E253"/>
<organism evidence="1 2">
    <name type="scientific">Zopfia rhizophila CBS 207.26</name>
    <dbReference type="NCBI Taxonomy" id="1314779"/>
    <lineage>
        <taxon>Eukaryota</taxon>
        <taxon>Fungi</taxon>
        <taxon>Dikarya</taxon>
        <taxon>Ascomycota</taxon>
        <taxon>Pezizomycotina</taxon>
        <taxon>Dothideomycetes</taxon>
        <taxon>Dothideomycetes incertae sedis</taxon>
        <taxon>Zopfiaceae</taxon>
        <taxon>Zopfia</taxon>
    </lineage>
</organism>
<gene>
    <name evidence="1" type="ORF">K469DRAFT_689538</name>
</gene>
<proteinExistence type="predicted"/>
<protein>
    <submittedName>
        <fullName evidence="1">Uncharacterized protein</fullName>
    </submittedName>
</protein>
<reference evidence="1" key="1">
    <citation type="journal article" date="2020" name="Stud. Mycol.">
        <title>101 Dothideomycetes genomes: a test case for predicting lifestyles and emergence of pathogens.</title>
        <authorList>
            <person name="Haridas S."/>
            <person name="Albert R."/>
            <person name="Binder M."/>
            <person name="Bloem J."/>
            <person name="Labutti K."/>
            <person name="Salamov A."/>
            <person name="Andreopoulos B."/>
            <person name="Baker S."/>
            <person name="Barry K."/>
            <person name="Bills G."/>
            <person name="Bluhm B."/>
            <person name="Cannon C."/>
            <person name="Castanera R."/>
            <person name="Culley D."/>
            <person name="Daum C."/>
            <person name="Ezra D."/>
            <person name="Gonzalez J."/>
            <person name="Henrissat B."/>
            <person name="Kuo A."/>
            <person name="Liang C."/>
            <person name="Lipzen A."/>
            <person name="Lutzoni F."/>
            <person name="Magnuson J."/>
            <person name="Mondo S."/>
            <person name="Nolan M."/>
            <person name="Ohm R."/>
            <person name="Pangilinan J."/>
            <person name="Park H.-J."/>
            <person name="Ramirez L."/>
            <person name="Alfaro M."/>
            <person name="Sun H."/>
            <person name="Tritt A."/>
            <person name="Yoshinaga Y."/>
            <person name="Zwiers L.-H."/>
            <person name="Turgeon B."/>
            <person name="Goodwin S."/>
            <person name="Spatafora J."/>
            <person name="Crous P."/>
            <person name="Grigoriev I."/>
        </authorList>
    </citation>
    <scope>NUCLEOTIDE SEQUENCE</scope>
    <source>
        <strain evidence="1">CBS 207.26</strain>
    </source>
</reference>
<accession>A0A6A6E253</accession>
<dbReference type="OrthoDB" id="4332274at2759"/>